<dbReference type="InterPro" id="IPR041756">
    <property type="entry name" value="M28_SGAP-like"/>
</dbReference>
<dbReference type="PANTHER" id="PTHR12147:SF26">
    <property type="entry name" value="PEPTIDASE M28 DOMAIN-CONTAINING PROTEIN"/>
    <property type="match status" value="1"/>
</dbReference>
<keyword evidence="6 11" id="KW-0378">Hydrolase</keyword>
<dbReference type="InterPro" id="IPR003137">
    <property type="entry name" value="PA_domain"/>
</dbReference>
<dbReference type="Pfam" id="PF02225">
    <property type="entry name" value="PA"/>
    <property type="match status" value="1"/>
</dbReference>
<proteinExistence type="inferred from homology"/>
<dbReference type="InterPro" id="IPR045175">
    <property type="entry name" value="M28_fam"/>
</dbReference>
<dbReference type="SUPFAM" id="SSF52025">
    <property type="entry name" value="PA domain"/>
    <property type="match status" value="1"/>
</dbReference>
<dbReference type="InterPro" id="IPR046450">
    <property type="entry name" value="PA_dom_sf"/>
</dbReference>
<dbReference type="Proteomes" id="UP000306740">
    <property type="component" value="Unassembled WGS sequence"/>
</dbReference>
<feature type="signal peptide" evidence="8">
    <location>
        <begin position="1"/>
        <end position="26"/>
    </location>
</feature>
<dbReference type="OrthoDB" id="345880at2"/>
<dbReference type="PANTHER" id="PTHR12147">
    <property type="entry name" value="METALLOPEPTIDASE M28 FAMILY MEMBER"/>
    <property type="match status" value="1"/>
</dbReference>
<evidence type="ECO:0000256" key="2">
    <source>
        <dbReference type="ARBA" id="ARBA00022438"/>
    </source>
</evidence>
<keyword evidence="2" id="KW-0031">Aminopeptidase</keyword>
<reference evidence="11 13" key="1">
    <citation type="submission" date="2019-05" db="EMBL/GenBank/DDBJ databases">
        <title>Mumia sp. nov., isolated from the intestinal contents of plateau pika (Ochotona curzoniae) in the Qinghai-Tibet plateau of China.</title>
        <authorList>
            <person name="Tian Z."/>
        </authorList>
    </citation>
    <scope>NUCLEOTIDE SEQUENCE [LARGE SCALE GENOMIC DNA]</scope>
    <source>
        <strain evidence="13">527</strain>
        <strain evidence="11">Z527</strain>
    </source>
</reference>
<dbReference type="SUPFAM" id="SSF53187">
    <property type="entry name" value="Zn-dependent exopeptidases"/>
    <property type="match status" value="1"/>
</dbReference>
<organism evidence="11 13">
    <name type="scientific">Mumia zhuanghuii</name>
    <dbReference type="NCBI Taxonomy" id="2585211"/>
    <lineage>
        <taxon>Bacteria</taxon>
        <taxon>Bacillati</taxon>
        <taxon>Actinomycetota</taxon>
        <taxon>Actinomycetes</taxon>
        <taxon>Propionibacteriales</taxon>
        <taxon>Nocardioidaceae</taxon>
        <taxon>Mumia</taxon>
    </lineage>
</organism>
<dbReference type="GO" id="GO:0006508">
    <property type="term" value="P:proteolysis"/>
    <property type="evidence" value="ECO:0007669"/>
    <property type="project" value="UniProtKB-KW"/>
</dbReference>
<keyword evidence="7" id="KW-0862">Zinc</keyword>
<evidence type="ECO:0000256" key="6">
    <source>
        <dbReference type="ARBA" id="ARBA00022801"/>
    </source>
</evidence>
<keyword evidence="5 8" id="KW-0732">Signal</keyword>
<keyword evidence="4" id="KW-0479">Metal-binding</keyword>
<dbReference type="GO" id="GO:0004177">
    <property type="term" value="F:aminopeptidase activity"/>
    <property type="evidence" value="ECO:0007669"/>
    <property type="project" value="UniProtKB-KW"/>
</dbReference>
<evidence type="ECO:0000313" key="12">
    <source>
        <dbReference type="EMBL" id="TNC50396.1"/>
    </source>
</evidence>
<evidence type="ECO:0000256" key="7">
    <source>
        <dbReference type="ARBA" id="ARBA00022833"/>
    </source>
</evidence>
<dbReference type="GO" id="GO:0046872">
    <property type="term" value="F:metal ion binding"/>
    <property type="evidence" value="ECO:0007669"/>
    <property type="project" value="UniProtKB-KW"/>
</dbReference>
<evidence type="ECO:0000313" key="11">
    <source>
        <dbReference type="EMBL" id="TNC47182.1"/>
    </source>
</evidence>
<evidence type="ECO:0000256" key="3">
    <source>
        <dbReference type="ARBA" id="ARBA00022670"/>
    </source>
</evidence>
<dbReference type="Gene3D" id="3.40.630.10">
    <property type="entry name" value="Zn peptidases"/>
    <property type="match status" value="1"/>
</dbReference>
<protein>
    <submittedName>
        <fullName evidence="11">M20/M25/M40 family metallo-hydrolase</fullName>
    </submittedName>
</protein>
<dbReference type="EMBL" id="VDFR01000048">
    <property type="protein sequence ID" value="TNC47182.1"/>
    <property type="molecule type" value="Genomic_DNA"/>
</dbReference>
<comment type="caution">
    <text evidence="11">The sequence shown here is derived from an EMBL/GenBank/DDBJ whole genome shotgun (WGS) entry which is preliminary data.</text>
</comment>
<evidence type="ECO:0000256" key="4">
    <source>
        <dbReference type="ARBA" id="ARBA00022723"/>
    </source>
</evidence>
<keyword evidence="3" id="KW-0645">Protease</keyword>
<gene>
    <name evidence="12" type="ORF">FHE65_03780</name>
    <name evidence="11" type="ORF">FHE65_10525</name>
</gene>
<dbReference type="CDD" id="cd03876">
    <property type="entry name" value="M28_SGAP_like"/>
    <property type="match status" value="1"/>
</dbReference>
<dbReference type="EMBL" id="VDFR01000016">
    <property type="protein sequence ID" value="TNC50396.1"/>
    <property type="molecule type" value="Genomic_DNA"/>
</dbReference>
<dbReference type="InterPro" id="IPR007484">
    <property type="entry name" value="Peptidase_M28"/>
</dbReference>
<evidence type="ECO:0000313" key="13">
    <source>
        <dbReference type="Proteomes" id="UP000306740"/>
    </source>
</evidence>
<evidence type="ECO:0000259" key="9">
    <source>
        <dbReference type="Pfam" id="PF02225"/>
    </source>
</evidence>
<dbReference type="AlphaFoldDB" id="A0A5C4MNL6"/>
<evidence type="ECO:0000256" key="5">
    <source>
        <dbReference type="ARBA" id="ARBA00022729"/>
    </source>
</evidence>
<sequence>MRKLLTGVLGTAVAATLVATAVPASAVDEVNTTQLRNAVTVNGILKHARALQVIANRNEGTRASGLPGYEASVDYVTKTLRRAGYSVKRQPFTFSFFRSLEDPTLSQVSPTATDYETDIYDYSGGGDVTGVVVQATNNVIPATPEPSSTAGCEPGDFDAAPAEPAIALVQRGGCDFAVKADNAIAAGYDALIIFNEGNPGRTELTVGTLGDPKSIPVVGLSYEDALALIEQSEAGPVTLRVTTSVETDPNRTTWNVIADLPAKQLKKIKNKDEVVVVGAHLDSVAAGPGINDNGSGSAGILAIAEQMSKLKLTKKLARPVRFAFWGAEESGLLGAEHYVDSLSDNQRSKLYANLNFDMIGSPNYVRFVYDGDGSDGGPAGPPGSDVIETIFTDYFESKGLASEPTDFDGRSDYGPFIAAGIPAGGLFSGAEGVKTEEQAAVYGGTAGEWYDPCYHQACDDITNLSVKSLNELGDAAAHATLTLTKSRSGLYPDGSRKAKAAAAAKAQALSAPATSAYTGHALTH</sequence>
<evidence type="ECO:0000256" key="8">
    <source>
        <dbReference type="SAM" id="SignalP"/>
    </source>
</evidence>
<dbReference type="GO" id="GO:0008235">
    <property type="term" value="F:metalloexopeptidase activity"/>
    <property type="evidence" value="ECO:0007669"/>
    <property type="project" value="InterPro"/>
</dbReference>
<dbReference type="Pfam" id="PF04389">
    <property type="entry name" value="Peptidase_M28"/>
    <property type="match status" value="1"/>
</dbReference>
<name>A0A5C4MNL6_9ACTN</name>
<feature type="chain" id="PRO_5036366928" evidence="8">
    <location>
        <begin position="27"/>
        <end position="524"/>
    </location>
</feature>
<feature type="domain" description="Peptidase M28" evidence="10">
    <location>
        <begin position="255"/>
        <end position="479"/>
    </location>
</feature>
<evidence type="ECO:0000256" key="1">
    <source>
        <dbReference type="ARBA" id="ARBA00005957"/>
    </source>
</evidence>
<accession>A0A5C4MNL6</accession>
<feature type="domain" description="PA" evidence="9">
    <location>
        <begin position="135"/>
        <end position="228"/>
    </location>
</feature>
<evidence type="ECO:0000259" key="10">
    <source>
        <dbReference type="Pfam" id="PF04389"/>
    </source>
</evidence>
<dbReference type="Gene3D" id="3.50.30.30">
    <property type="match status" value="1"/>
</dbReference>
<comment type="similarity">
    <text evidence="1">Belongs to the peptidase M28 family. M28A subfamily.</text>
</comment>